<feature type="region of interest" description="Disordered" evidence="1">
    <location>
        <begin position="48"/>
        <end position="73"/>
    </location>
</feature>
<gene>
    <name evidence="2" type="ORF">GCM10022403_077800</name>
</gene>
<organism evidence="2 3">
    <name type="scientific">Streptomyces coacervatus</name>
    <dbReference type="NCBI Taxonomy" id="647381"/>
    <lineage>
        <taxon>Bacteria</taxon>
        <taxon>Bacillati</taxon>
        <taxon>Actinomycetota</taxon>
        <taxon>Actinomycetes</taxon>
        <taxon>Kitasatosporales</taxon>
        <taxon>Streptomycetaceae</taxon>
        <taxon>Streptomyces</taxon>
    </lineage>
</organism>
<dbReference type="Gene3D" id="3.40.50.300">
    <property type="entry name" value="P-loop containing nucleotide triphosphate hydrolases"/>
    <property type="match status" value="1"/>
</dbReference>
<reference evidence="3" key="1">
    <citation type="journal article" date="2019" name="Int. J. Syst. Evol. Microbiol.">
        <title>The Global Catalogue of Microorganisms (GCM) 10K type strain sequencing project: providing services to taxonomists for standard genome sequencing and annotation.</title>
        <authorList>
            <consortium name="The Broad Institute Genomics Platform"/>
            <consortium name="The Broad Institute Genome Sequencing Center for Infectious Disease"/>
            <person name="Wu L."/>
            <person name="Ma J."/>
        </authorList>
    </citation>
    <scope>NUCLEOTIDE SEQUENCE [LARGE SCALE GENOMIC DNA]</scope>
    <source>
        <strain evidence="3">JCM 17138</strain>
    </source>
</reference>
<evidence type="ECO:0000256" key="1">
    <source>
        <dbReference type="SAM" id="MobiDB-lite"/>
    </source>
</evidence>
<dbReference type="InterPro" id="IPR027417">
    <property type="entry name" value="P-loop_NTPase"/>
</dbReference>
<keyword evidence="3" id="KW-1185">Reference proteome</keyword>
<name>A0ABP7J2P1_9ACTN</name>
<proteinExistence type="predicted"/>
<sequence length="73" mass="7609">MFTVKHSPGIDEADEETVRVALRDANALEFTEGLRQALDTLVGERGARLSGGQRLGVPPGPQGTGGAWPSPAP</sequence>
<protein>
    <submittedName>
        <fullName evidence="2">Uncharacterized protein</fullName>
    </submittedName>
</protein>
<dbReference type="EMBL" id="BAABDE010000030">
    <property type="protein sequence ID" value="GAA3833250.1"/>
    <property type="molecule type" value="Genomic_DNA"/>
</dbReference>
<dbReference type="SUPFAM" id="SSF52540">
    <property type="entry name" value="P-loop containing nucleoside triphosphate hydrolases"/>
    <property type="match status" value="1"/>
</dbReference>
<evidence type="ECO:0000313" key="2">
    <source>
        <dbReference type="EMBL" id="GAA3833250.1"/>
    </source>
</evidence>
<evidence type="ECO:0000313" key="3">
    <source>
        <dbReference type="Proteomes" id="UP001501009"/>
    </source>
</evidence>
<dbReference type="Proteomes" id="UP001501009">
    <property type="component" value="Unassembled WGS sequence"/>
</dbReference>
<accession>A0ABP7J2P1</accession>
<comment type="caution">
    <text evidence="2">The sequence shown here is derived from an EMBL/GenBank/DDBJ whole genome shotgun (WGS) entry which is preliminary data.</text>
</comment>